<keyword evidence="3" id="KW-1185">Reference proteome</keyword>
<sequence length="1493" mass="144969">MKKKSVQFRRTILATACVLAAGAASAQVSYPWGPSGTYNLSFGAASSQQLSLRDYILAITAPQENPESVSALIQAASAGGTFQGGSANGVTVGGNSIAAKATGSDNSSSADLALLRSGAEGQDGIGIATSQVRGNNSYPYGYGTQTEARVDGSHIGVDSYGMTPASVAIEGNAVSAAAVLNQSASIASGVVPAGYGASQAVASISSYSVEPSIGAAAQASTSNDGIIASTAGSVNVATYQSAQQAGVNAGSGASVRYTDVALQLGGGGTAEQGLSLKDNSISAGYAANSASNAVQATGGSTFATSAMVTNVQANGEGRYLPIPVGDEPLVPVTPGPLSFAAYGAEVPNATAQVESSRITADLGGYDEAGPTALAAALRLTGNSISATSTGNAAGARLADGTVQAGNSIVLDASTVGRSGYDSGYLGAGAQLHTDGSYSDASLYADLGLLNTQANSSTTLASRVYGSGVAANVDRLLSQAAVAISGNSLKADATGNLAGNLVDVKATDFGATVAAANVQSNDDTSISASQEESQVTVQGGGSGRKVTVGGSTTLANNTIAATAAGNIAATSVSVQATRLQSVDSESGSAMAIAQTWEGTYAGARGGVTASNLQSNTGSKQSIDASIYGGVVGADLTGSYYGETAGRPRLDSATIALTGNTIVAQATGNGAATGVSLAGTDGLVHAAVANAQSNDVRISATAMETGVFAQTGPAAGSTITVQGNAVGAAATANQASNTLSAQFANMDVSSSPYYYGDSIDGPGFYGNRAVQAIGSAQRNSADVTASNTSESGFATATVTGARGIIGSNVTVQGNQATATAAGNQVRNAIAIDAGSMGRQYGSGASIADISSTQDNYGSTQSVLAGYGQQLSIGAHVQGAMDSANVAVTGNTALATATANDASNKLAVTGGSLGQSSGYAMYGMPYSNATDFNLANQQSTDGPVQAQASDVRIAIERAGNRNDYVGGSTLAVNGNTIAAEARANSAVNAASLTGFTTLASSAAVSNSQYGESSVDARVDGAQLRIRSVDSSVESSQLAMKDNTVKSLAVGASATNSLDVQATALQGTAPVYYPDVVSVIAPLAMESTPAGYAVVNNQSQWGSVSARTEASVRMNLSGSGLEGGTATVSGNAISAVAQATSASNTLNLAGTTIGSIGGTVNNSQFTSADVSAEQASQPQAGGSFVVQAGGVYAAPLTVSNNSVLASAGQNEAFNSASASGATVAGQFSVLNSQQGQGSVSAHADTGLVGVSASAASGSSLAVTGNTVAAKAAFNTATNNLAVEASAANAAGGSVSNVQTTNSGNGTASVGSYEGRGTIVGVSQGLNGYSQGVALNGGTASVNGNAISADASGNTAANALSVAAPAATGYSYGPAWSVLNTQANAAALNATVTYGGLFLNGASLQGSSAAVTGNTVAATASGNTASNSLSLAGTQSGYGQGAAISNVQTNSASISAMVRGAMVGVGAGLAGGGSTVVTGNSISAQAVGNTAVNKLVAK</sequence>
<evidence type="ECO:0000313" key="3">
    <source>
        <dbReference type="Proteomes" id="UP000541185"/>
    </source>
</evidence>
<comment type="caution">
    <text evidence="2">The sequence shown here is derived from an EMBL/GenBank/DDBJ whole genome shotgun (WGS) entry which is preliminary data.</text>
</comment>
<evidence type="ECO:0000313" key="2">
    <source>
        <dbReference type="EMBL" id="NML47832.1"/>
    </source>
</evidence>
<keyword evidence="1" id="KW-0732">Signal</keyword>
<dbReference type="RefSeq" id="WP_169422090.1">
    <property type="nucleotide sequence ID" value="NZ_JABBFX010000003.1"/>
</dbReference>
<dbReference type="Proteomes" id="UP000541185">
    <property type="component" value="Unassembled WGS sequence"/>
</dbReference>
<name>A0A848HCI0_9BURK</name>
<organism evidence="2 3">
    <name type="scientific">Ramlibacter agri</name>
    <dbReference type="NCBI Taxonomy" id="2728837"/>
    <lineage>
        <taxon>Bacteria</taxon>
        <taxon>Pseudomonadati</taxon>
        <taxon>Pseudomonadota</taxon>
        <taxon>Betaproteobacteria</taxon>
        <taxon>Burkholderiales</taxon>
        <taxon>Comamonadaceae</taxon>
        <taxon>Ramlibacter</taxon>
    </lineage>
</organism>
<reference evidence="2 3" key="1">
    <citation type="submission" date="2020-04" db="EMBL/GenBank/DDBJ databases">
        <title>Ramlibacter sp. G-1-2-2 isolated from soil.</title>
        <authorList>
            <person name="Dahal R.H."/>
        </authorList>
    </citation>
    <scope>NUCLEOTIDE SEQUENCE [LARGE SCALE GENOMIC DNA]</scope>
    <source>
        <strain evidence="2 3">G-1-2-2</strain>
    </source>
</reference>
<proteinExistence type="predicted"/>
<dbReference type="EMBL" id="JABBFX010000003">
    <property type="protein sequence ID" value="NML47832.1"/>
    <property type="molecule type" value="Genomic_DNA"/>
</dbReference>
<gene>
    <name evidence="2" type="ORF">HHL11_29050</name>
</gene>
<feature type="chain" id="PRO_5032358181" evidence="1">
    <location>
        <begin position="27"/>
        <end position="1493"/>
    </location>
</feature>
<protein>
    <submittedName>
        <fullName evidence="2">Uncharacterized protein</fullName>
    </submittedName>
</protein>
<evidence type="ECO:0000256" key="1">
    <source>
        <dbReference type="SAM" id="SignalP"/>
    </source>
</evidence>
<accession>A0A848HCI0</accession>
<feature type="signal peptide" evidence="1">
    <location>
        <begin position="1"/>
        <end position="26"/>
    </location>
</feature>